<feature type="region of interest" description="Disordered" evidence="1">
    <location>
        <begin position="55"/>
        <end position="581"/>
    </location>
</feature>
<protein>
    <submittedName>
        <fullName evidence="2">Uncharacterized protein</fullName>
    </submittedName>
</protein>
<gene>
    <name evidence="2" type="ORF">FA15DRAFT_755676</name>
</gene>
<feature type="region of interest" description="Disordered" evidence="1">
    <location>
        <begin position="1109"/>
        <end position="1130"/>
    </location>
</feature>
<keyword evidence="3" id="KW-1185">Reference proteome</keyword>
<dbReference type="GO" id="GO:0031297">
    <property type="term" value="P:replication fork processing"/>
    <property type="evidence" value="ECO:0007669"/>
    <property type="project" value="InterPro"/>
</dbReference>
<feature type="compositionally biased region" description="Low complexity" evidence="1">
    <location>
        <begin position="659"/>
        <end position="680"/>
    </location>
</feature>
<feature type="compositionally biased region" description="Polar residues" evidence="1">
    <location>
        <begin position="189"/>
        <end position="199"/>
    </location>
</feature>
<feature type="compositionally biased region" description="Acidic residues" evidence="1">
    <location>
        <begin position="141"/>
        <end position="158"/>
    </location>
</feature>
<feature type="compositionally biased region" description="Basic residues" evidence="1">
    <location>
        <begin position="806"/>
        <end position="816"/>
    </location>
</feature>
<evidence type="ECO:0000313" key="2">
    <source>
        <dbReference type="EMBL" id="TFK25609.1"/>
    </source>
</evidence>
<dbReference type="GO" id="GO:0000724">
    <property type="term" value="P:double-strand break repair via homologous recombination"/>
    <property type="evidence" value="ECO:0007669"/>
    <property type="project" value="TreeGrafter"/>
</dbReference>
<feature type="compositionally biased region" description="Acidic residues" evidence="1">
    <location>
        <begin position="270"/>
        <end position="279"/>
    </location>
</feature>
<dbReference type="GO" id="GO:0005634">
    <property type="term" value="C:nucleus"/>
    <property type="evidence" value="ECO:0007669"/>
    <property type="project" value="InterPro"/>
</dbReference>
<dbReference type="Pfam" id="PF09462">
    <property type="entry name" value="Mus7"/>
    <property type="match status" value="1"/>
</dbReference>
<feature type="compositionally biased region" description="Basic and acidic residues" evidence="1">
    <location>
        <begin position="545"/>
        <end position="556"/>
    </location>
</feature>
<feature type="compositionally biased region" description="Basic and acidic residues" evidence="1">
    <location>
        <begin position="412"/>
        <end position="423"/>
    </location>
</feature>
<feature type="compositionally biased region" description="Basic and acidic residues" evidence="1">
    <location>
        <begin position="345"/>
        <end position="362"/>
    </location>
</feature>
<feature type="compositionally biased region" description="Polar residues" evidence="1">
    <location>
        <begin position="780"/>
        <end position="789"/>
    </location>
</feature>
<dbReference type="OrthoDB" id="2386201at2759"/>
<name>A0A5C3KYA7_COPMA</name>
<feature type="compositionally biased region" description="Low complexity" evidence="1">
    <location>
        <begin position="922"/>
        <end position="943"/>
    </location>
</feature>
<dbReference type="Proteomes" id="UP000307440">
    <property type="component" value="Unassembled WGS sequence"/>
</dbReference>
<feature type="compositionally biased region" description="Basic and acidic residues" evidence="1">
    <location>
        <begin position="1019"/>
        <end position="1028"/>
    </location>
</feature>
<dbReference type="InterPro" id="IPR019021">
    <property type="entry name" value="Mms22"/>
</dbReference>
<accession>A0A5C3KYA7</accession>
<feature type="region of interest" description="Disordered" evidence="1">
    <location>
        <begin position="901"/>
        <end position="1051"/>
    </location>
</feature>
<feature type="compositionally biased region" description="Basic and acidic residues" evidence="1">
    <location>
        <begin position="817"/>
        <end position="838"/>
    </location>
</feature>
<dbReference type="GO" id="GO:0035361">
    <property type="term" value="C:Cul8-RING ubiquitin ligase complex"/>
    <property type="evidence" value="ECO:0007669"/>
    <property type="project" value="TreeGrafter"/>
</dbReference>
<dbReference type="PANTHER" id="PTHR28122:SF1">
    <property type="entry name" value="E3 UBIQUITIN-PROTEIN LIGASE SUBSTRATE RECEPTOR MMS22"/>
    <property type="match status" value="1"/>
</dbReference>
<sequence length="2100" mass="233999">MVDVPDNLLSHRAQMHPESVEEELDYVETSDIEELEEYSNFQARRVETAVLSSIRRNATEEDDPRPSKRVKLFHGPLDHTNELNHAELCENSNSTVEEIVESTGALSQSTSASSAADRNHSTSSNTTPSLLSDSPRKSIDTDDEADGDASGMDVDEEFGTGVDEHDASQDPLLLNGPDHSEAQAHHLTPRSQQSLTPDAQTEALGFSQHNSFHADTLSQTKAELDQSHPAAPAWVEDQGSRSEAIKDNELEAGTGDGRNKPDLAALLFSDGDDDQLDYDMEPRSKASSTSPPSVSATASRSSFSPPPIPFREFDDAAGSSPAPSRQPSLQPSQHSEAVDEADGTEAEREEGPMQDAIPKEVLEIQAQEEAEAEGSKRYSLRERGADQKRPYTMDRIRYKRTVKGVPGAWVKPLDERRRKGDRYEDGEEENSQVDEDAPFVPDENQGGDEEESQYREEVKRKERRKEKGKGKGKERESSAPQDQRGQVLDLIEQLRTLYSSEDDQDMDAMAKENRKLLKRQEKEKRRMEKEERQRQREARARKRKEKEEAAKQKESTKAQGRGKGRDHHVASNPARLRASSFPLQITEDYEMLQDYAAGDVQSDNEELFLGVFGSPAPASQHPTEPVASGGTQREPSAKSESGQTAFSSAGTPKLERTKSSTSIISINSAPHLSSSQSSGSESEDAGSDRPGKSKKPKGSLDVLFKMYPRGLALALAQGMNKSSASTKKNDDQHQHDTDEDDGVLKPGQTKVRKRVGGPLREVKGDSESEDEVMEDGGRNGQWSRPSSPQFGPLHSLSSFDDDAHIPRVHHGRKPSKKGKEGVKKSEDNNDDVPHRLFPDSDSEIEEIDFSTNQMANLITDISVVDENLEDYAGGDVAVKEHLETTLIDYMLSRTRLITGDRSAAGGAGRRSGGGSSKRTKSSGKGSSSSGLGSSRKGSSRSYAGSGGQQKFKIDVTINGAGRERQTKLRDFGYERNSQPSFSTRHTSKATPSKHRDSDRHSRRHLPDSPRFTDDEEEDERRKGEKQTKDAFQAVLDAKAAERTQKRRERKAKIKSNGLYVVKSVGEGRTFFRSGPEFFTTAEEEVEDGYEVNPGAKIRKWEAPVHRIPRLDAPAPKPNHKRRHSVEQDSDIEEVDANWEKLAQEPEDVSEGEAVDTVTEQIEVKLDAGIPLLRSCCFVFPPGTYLEQGGLSRLVDLVKGKCTPVPVGTIPFPGFNNFDLSIGSLDSDRLCRCVQELGDALFNFATKIPDPDQEQEMKQWEVVMLHVCNATSWYLTGNLTDIKDREAVTQKLQTHLLGLLARVNALDYVRKDVDVPILQFDWFLVEMGLRADVSTSVKSDFPKALSAVIDMTIRQLLTLGVEGVVESVLKNEQFSPLNVQLFAADVWARLIHLLLAYADSQPTAEKKGKAFASLWHFIMSAFTKENKVKPVDPARLEIQWKTVFGVCALSQFSVKGAISMGPRLPASWEVVSHLLEQTLAHTSANPDPDGSIEQDTYLGYILARCVILQERWGWDIAGIFSVVNLFARSVFAPRKFTNLNSEKSEFPEFLRDPDESGDTISKFGNKDSAYTQLLKFIAKAANSAKGTDDLERKAALQRGIRKSMSLSEANGKLVFAHGNHPDADELSMLINRATSSIIAAYIYPDTFENKVDTVKGLVSFESADWATKLTVIRTVWIWARFAHREQPQLNLRKFAQWIGEIAAGLAKDLKRKPQAHTVGKSDRTRILSTLTKAIFDVVRRIVTLRADAGQYPDAEFLTNLNPLILVIRENFELQDVRVRILESFVNARFTVIRPELPIFVTVAVAPAEVEAEEESQDQYGDMLGFDEINWEEVGLPSEIAGPPKPFEVEEAALIQVIHEMKLVWPAFRALKQSAGLSMMKEGHLTTVNRNASCFIGCRLILSEPDEKNWAEILRLIDSNVITEIKAGCYHKVRKVDAMISYAILQRYPKALLSPLLEPRITQSFLYTIVAVLDEPAIERTFVIEYMAIDQSHHTLLQNCPPVPPQTPDNKGKEFVEFRPRLFDSILHNLDAAVDQEHPDSQKNMLLIKESFSAMRNNLTSIQSEVTRSEYATFCRQAVDSLKRCEGLSRQQELEFWISWAP</sequence>
<feature type="compositionally biased region" description="Basic and acidic residues" evidence="1">
    <location>
        <begin position="373"/>
        <end position="396"/>
    </location>
</feature>
<feature type="compositionally biased region" description="Basic and acidic residues" evidence="1">
    <location>
        <begin position="961"/>
        <end position="973"/>
    </location>
</feature>
<feature type="region of interest" description="Disordered" evidence="1">
    <location>
        <begin position="1"/>
        <end position="23"/>
    </location>
</feature>
<feature type="compositionally biased region" description="Low complexity" evidence="1">
    <location>
        <begin position="102"/>
        <end position="133"/>
    </location>
</feature>
<feature type="compositionally biased region" description="Gly residues" evidence="1">
    <location>
        <begin position="905"/>
        <end position="915"/>
    </location>
</feature>
<evidence type="ECO:0000256" key="1">
    <source>
        <dbReference type="SAM" id="MobiDB-lite"/>
    </source>
</evidence>
<feature type="compositionally biased region" description="Polar residues" evidence="1">
    <location>
        <begin position="629"/>
        <end position="650"/>
    </location>
</feature>
<feature type="compositionally biased region" description="Basic and acidic residues" evidence="1">
    <location>
        <begin position="727"/>
        <end position="736"/>
    </location>
</feature>
<evidence type="ECO:0000313" key="3">
    <source>
        <dbReference type="Proteomes" id="UP000307440"/>
    </source>
</evidence>
<dbReference type="EMBL" id="ML210184">
    <property type="protein sequence ID" value="TFK25609.1"/>
    <property type="molecule type" value="Genomic_DNA"/>
</dbReference>
<feature type="compositionally biased region" description="Acidic residues" evidence="1">
    <location>
        <begin position="424"/>
        <end position="437"/>
    </location>
</feature>
<feature type="compositionally biased region" description="Basic and acidic residues" evidence="1">
    <location>
        <begin position="993"/>
        <end position="1012"/>
    </location>
</feature>
<proteinExistence type="predicted"/>
<feature type="region of interest" description="Disordered" evidence="1">
    <location>
        <begin position="715"/>
        <end position="842"/>
    </location>
</feature>
<reference evidence="2 3" key="1">
    <citation type="journal article" date="2019" name="Nat. Ecol. Evol.">
        <title>Megaphylogeny resolves global patterns of mushroom evolution.</title>
        <authorList>
            <person name="Varga T."/>
            <person name="Krizsan K."/>
            <person name="Foldi C."/>
            <person name="Dima B."/>
            <person name="Sanchez-Garcia M."/>
            <person name="Sanchez-Ramirez S."/>
            <person name="Szollosi G.J."/>
            <person name="Szarkandi J.G."/>
            <person name="Papp V."/>
            <person name="Albert L."/>
            <person name="Andreopoulos W."/>
            <person name="Angelini C."/>
            <person name="Antonin V."/>
            <person name="Barry K.W."/>
            <person name="Bougher N.L."/>
            <person name="Buchanan P."/>
            <person name="Buyck B."/>
            <person name="Bense V."/>
            <person name="Catcheside P."/>
            <person name="Chovatia M."/>
            <person name="Cooper J."/>
            <person name="Damon W."/>
            <person name="Desjardin D."/>
            <person name="Finy P."/>
            <person name="Geml J."/>
            <person name="Haridas S."/>
            <person name="Hughes K."/>
            <person name="Justo A."/>
            <person name="Karasinski D."/>
            <person name="Kautmanova I."/>
            <person name="Kiss B."/>
            <person name="Kocsube S."/>
            <person name="Kotiranta H."/>
            <person name="LaButti K.M."/>
            <person name="Lechner B.E."/>
            <person name="Liimatainen K."/>
            <person name="Lipzen A."/>
            <person name="Lukacs Z."/>
            <person name="Mihaltcheva S."/>
            <person name="Morgado L.N."/>
            <person name="Niskanen T."/>
            <person name="Noordeloos M.E."/>
            <person name="Ohm R.A."/>
            <person name="Ortiz-Santana B."/>
            <person name="Ovrebo C."/>
            <person name="Racz N."/>
            <person name="Riley R."/>
            <person name="Savchenko A."/>
            <person name="Shiryaev A."/>
            <person name="Soop K."/>
            <person name="Spirin V."/>
            <person name="Szebenyi C."/>
            <person name="Tomsovsky M."/>
            <person name="Tulloss R.E."/>
            <person name="Uehling J."/>
            <person name="Grigoriev I.V."/>
            <person name="Vagvolgyi C."/>
            <person name="Papp T."/>
            <person name="Martin F.M."/>
            <person name="Miettinen O."/>
            <person name="Hibbett D.S."/>
            <person name="Nagy L.G."/>
        </authorList>
    </citation>
    <scope>NUCLEOTIDE SEQUENCE [LARGE SCALE GENOMIC DNA]</scope>
    <source>
        <strain evidence="2 3">CBS 121175</strain>
    </source>
</reference>
<feature type="compositionally biased region" description="Polar residues" evidence="1">
    <location>
        <begin position="975"/>
        <end position="990"/>
    </location>
</feature>
<organism evidence="2 3">
    <name type="scientific">Coprinopsis marcescibilis</name>
    <name type="common">Agaric fungus</name>
    <name type="synonym">Psathyrella marcescibilis</name>
    <dbReference type="NCBI Taxonomy" id="230819"/>
    <lineage>
        <taxon>Eukaryota</taxon>
        <taxon>Fungi</taxon>
        <taxon>Dikarya</taxon>
        <taxon>Basidiomycota</taxon>
        <taxon>Agaricomycotina</taxon>
        <taxon>Agaricomycetes</taxon>
        <taxon>Agaricomycetidae</taxon>
        <taxon>Agaricales</taxon>
        <taxon>Agaricineae</taxon>
        <taxon>Psathyrellaceae</taxon>
        <taxon>Coprinopsis</taxon>
    </lineage>
</organism>
<feature type="compositionally biased region" description="Basic and acidic residues" evidence="1">
    <location>
        <begin position="508"/>
        <end position="538"/>
    </location>
</feature>
<dbReference type="STRING" id="230819.A0A5C3KYA7"/>
<feature type="compositionally biased region" description="Basic and acidic residues" evidence="1">
    <location>
        <begin position="238"/>
        <end position="249"/>
    </location>
</feature>
<feature type="region of interest" description="Disordered" evidence="1">
    <location>
        <begin position="606"/>
        <end position="702"/>
    </location>
</feature>
<feature type="compositionally biased region" description="Polar residues" evidence="1">
    <location>
        <begin position="207"/>
        <end position="221"/>
    </location>
</feature>
<feature type="compositionally biased region" description="Polar residues" evidence="1">
    <location>
        <begin position="321"/>
        <end position="335"/>
    </location>
</feature>
<feature type="compositionally biased region" description="Basic and acidic residues" evidence="1">
    <location>
        <begin position="76"/>
        <end position="88"/>
    </location>
</feature>
<dbReference type="PANTHER" id="PTHR28122">
    <property type="entry name" value="E3 UBIQUITIN-PROTEIN LIGASE SUBSTRATE RECEPTOR MMS22"/>
    <property type="match status" value="1"/>
</dbReference>
<feature type="compositionally biased region" description="Low complexity" evidence="1">
    <location>
        <begin position="285"/>
        <end position="303"/>
    </location>
</feature>